<evidence type="ECO:0000256" key="5">
    <source>
        <dbReference type="SAM" id="MobiDB-lite"/>
    </source>
</evidence>
<name>A0AAJ1TXP0_9ACTN</name>
<keyword evidence="3 8" id="KW-0347">Helicase</keyword>
<dbReference type="InterPro" id="IPR014001">
    <property type="entry name" value="Helicase_ATP-bd"/>
</dbReference>
<feature type="region of interest" description="Disordered" evidence="5">
    <location>
        <begin position="406"/>
        <end position="426"/>
    </location>
</feature>
<dbReference type="GO" id="GO:0004386">
    <property type="term" value="F:helicase activity"/>
    <property type="evidence" value="ECO:0007669"/>
    <property type="project" value="UniProtKB-KW"/>
</dbReference>
<accession>A0AAJ1TXP0</accession>
<dbReference type="Pfam" id="PF00271">
    <property type="entry name" value="Helicase_C"/>
    <property type="match status" value="1"/>
</dbReference>
<dbReference type="GO" id="GO:0005524">
    <property type="term" value="F:ATP binding"/>
    <property type="evidence" value="ECO:0007669"/>
    <property type="project" value="UniProtKB-KW"/>
</dbReference>
<dbReference type="PANTHER" id="PTHR12131">
    <property type="entry name" value="ATP-DEPENDENT RNA AND DNA HELICASE"/>
    <property type="match status" value="1"/>
</dbReference>
<comment type="caution">
    <text evidence="8">The sequence shown here is derived from an EMBL/GenBank/DDBJ whole genome shotgun (WGS) entry which is preliminary data.</text>
</comment>
<evidence type="ECO:0000256" key="1">
    <source>
        <dbReference type="ARBA" id="ARBA00022741"/>
    </source>
</evidence>
<evidence type="ECO:0000256" key="4">
    <source>
        <dbReference type="ARBA" id="ARBA00022840"/>
    </source>
</evidence>
<sequence length="893" mass="97702">MTADIATGTGPLLAVADVGADPDALYEGFAAWAASRGTALYPHQDEAVIELLGGANVVLATPTGSGKSLVAAAAVTAALAEDRVSFYTAPIKALVSEKFFDLCALFGADNVGMLTGDAAVNADAPIICCTAEILANLALREGERTDVGLVVMDEFHYYGEPDRGWAWQVPLLTLPHAQFLLMSATLGDTTRLREDLTRRTSRPTALVDDAPRPVPLDFRWSLTPLSETLEELVTTRQTPAYVVHFTQAAAVEHATGLLGSGGLTALTGRKDEAWKEQKARIAERIGDFRFGAGFGKTLSRLLRSGIGVHHAGMLPRYRRLVEQLAQEGLLAVISGTDTLGVGINVPIRTVLFTGLAKFDGSRQRILRTREFLQIAGRAGRAGYDTMGYVVVQAPEHVIENERAKAKAEAKNAANPKKKSKAQLKKPPEGAVVWSEQTYDKLVAGAPDPLVPRMRVTNALLLAVLAREEDAFDVLRALLLDNHEDRRTQLKLARRALRLLRSLVTSGVVRRLDEPDEHGRRYVLTEALPADFALNQPLAHFALAALDVLDPESETYTLDVLSVVEAVLDSPRQVLAAQQFTLRGEAVAEMKADGLEYDERMALLEEITWPQPLRELLEALYETYRAAHPWLPEDALAPKSIVREMFTQAMGFTDMVSRYGLARSEGVLLRYLSDAYRTLRHTVPERHRTPELDEIVEWLGETVRQTDSSLVDEWEALTADDPEAVRRAAAERAAGGSPVPGGGRPLSQQPAFRVMVRNAVFAQVQRFARDDLDGLVRAERLAADRVEPPRAVQVGRSVWDAAIEDYFAEHDELRTGADARGPALLSVVEDRGPAPGWPDGPGDDAPPEVRRLRVTQTLDDPEGHHDWVIEALVDLDACDDLGELVMLTTGVRRL</sequence>
<dbReference type="RefSeq" id="WP_307199605.1">
    <property type="nucleotide sequence ID" value="NZ_JAUTAN010000001.1"/>
</dbReference>
<dbReference type="AlphaFoldDB" id="A0AAJ1TXP0"/>
<dbReference type="PROSITE" id="PS51194">
    <property type="entry name" value="HELICASE_CTER"/>
    <property type="match status" value="1"/>
</dbReference>
<dbReference type="Proteomes" id="UP001239215">
    <property type="component" value="Unassembled WGS sequence"/>
</dbReference>
<dbReference type="InterPro" id="IPR021904">
    <property type="entry name" value="DUF3516"/>
</dbReference>
<keyword evidence="4" id="KW-0067">ATP-binding</keyword>
<evidence type="ECO:0000256" key="3">
    <source>
        <dbReference type="ARBA" id="ARBA00022806"/>
    </source>
</evidence>
<dbReference type="Pfam" id="PF00270">
    <property type="entry name" value="DEAD"/>
    <property type="match status" value="1"/>
</dbReference>
<gene>
    <name evidence="8" type="ORF">QE405_001514</name>
</gene>
<dbReference type="SMART" id="SM00490">
    <property type="entry name" value="HELICc"/>
    <property type="match status" value="1"/>
</dbReference>
<dbReference type="SMART" id="SM00487">
    <property type="entry name" value="DEXDc"/>
    <property type="match status" value="1"/>
</dbReference>
<proteinExistence type="predicted"/>
<dbReference type="InterPro" id="IPR027417">
    <property type="entry name" value="P-loop_NTPase"/>
</dbReference>
<dbReference type="SUPFAM" id="SSF52540">
    <property type="entry name" value="P-loop containing nucleoside triphosphate hydrolases"/>
    <property type="match status" value="1"/>
</dbReference>
<dbReference type="Pfam" id="PF12029">
    <property type="entry name" value="DUF3516"/>
    <property type="match status" value="1"/>
</dbReference>
<dbReference type="PROSITE" id="PS51192">
    <property type="entry name" value="HELICASE_ATP_BIND_1"/>
    <property type="match status" value="1"/>
</dbReference>
<evidence type="ECO:0000256" key="2">
    <source>
        <dbReference type="ARBA" id="ARBA00022801"/>
    </source>
</evidence>
<evidence type="ECO:0000259" key="7">
    <source>
        <dbReference type="PROSITE" id="PS51194"/>
    </source>
</evidence>
<dbReference type="PANTHER" id="PTHR12131:SF1">
    <property type="entry name" value="ATP-DEPENDENT RNA HELICASE SUPV3L1, MITOCHONDRIAL-RELATED"/>
    <property type="match status" value="1"/>
</dbReference>
<feature type="domain" description="Helicase C-terminal" evidence="7">
    <location>
        <begin position="274"/>
        <end position="427"/>
    </location>
</feature>
<reference evidence="8" key="1">
    <citation type="submission" date="2023-07" db="EMBL/GenBank/DDBJ databases">
        <title>Functional and genomic diversity of the sorghum phyllosphere microbiome.</title>
        <authorList>
            <person name="Shade A."/>
        </authorList>
    </citation>
    <scope>NUCLEOTIDE SEQUENCE</scope>
    <source>
        <strain evidence="8">SORGH_AS_1067</strain>
    </source>
</reference>
<dbReference type="Gene3D" id="3.40.50.300">
    <property type="entry name" value="P-loop containing nucleotide triphosphate hydrolases"/>
    <property type="match status" value="2"/>
</dbReference>
<evidence type="ECO:0000313" key="9">
    <source>
        <dbReference type="Proteomes" id="UP001239215"/>
    </source>
</evidence>
<dbReference type="GO" id="GO:0003676">
    <property type="term" value="F:nucleic acid binding"/>
    <property type="evidence" value="ECO:0007669"/>
    <property type="project" value="InterPro"/>
</dbReference>
<keyword evidence="1" id="KW-0547">Nucleotide-binding</keyword>
<dbReference type="InterPro" id="IPR050699">
    <property type="entry name" value="RNA-DNA_Helicase"/>
</dbReference>
<keyword evidence="2" id="KW-0378">Hydrolase</keyword>
<organism evidence="8 9">
    <name type="scientific">Nocardioides zeae</name>
    <dbReference type="NCBI Taxonomy" id="1457234"/>
    <lineage>
        <taxon>Bacteria</taxon>
        <taxon>Bacillati</taxon>
        <taxon>Actinomycetota</taxon>
        <taxon>Actinomycetes</taxon>
        <taxon>Propionibacteriales</taxon>
        <taxon>Nocardioidaceae</taxon>
        <taxon>Nocardioides</taxon>
    </lineage>
</organism>
<evidence type="ECO:0000259" key="6">
    <source>
        <dbReference type="PROSITE" id="PS51192"/>
    </source>
</evidence>
<protein>
    <submittedName>
        <fullName evidence="8">Superfamily II RNA helicase</fullName>
    </submittedName>
</protein>
<feature type="domain" description="Helicase ATP-binding" evidence="6">
    <location>
        <begin position="48"/>
        <end position="204"/>
    </location>
</feature>
<dbReference type="InterPro" id="IPR011545">
    <property type="entry name" value="DEAD/DEAH_box_helicase_dom"/>
</dbReference>
<dbReference type="InterPro" id="IPR001650">
    <property type="entry name" value="Helicase_C-like"/>
</dbReference>
<dbReference type="GO" id="GO:0016787">
    <property type="term" value="F:hydrolase activity"/>
    <property type="evidence" value="ECO:0007669"/>
    <property type="project" value="UniProtKB-KW"/>
</dbReference>
<dbReference type="EMBL" id="JAUTAN010000001">
    <property type="protein sequence ID" value="MDQ1104230.1"/>
    <property type="molecule type" value="Genomic_DNA"/>
</dbReference>
<evidence type="ECO:0000313" key="8">
    <source>
        <dbReference type="EMBL" id="MDQ1104230.1"/>
    </source>
</evidence>